<dbReference type="PROSITE" id="PS50878">
    <property type="entry name" value="RT_POL"/>
    <property type="match status" value="1"/>
</dbReference>
<dbReference type="Proteomes" id="UP000247702">
    <property type="component" value="Unassembled WGS sequence"/>
</dbReference>
<accession>A0A2Z6SMD5</accession>
<dbReference type="STRING" id="94130.A0A2Z6SMD5"/>
<dbReference type="PANTHER" id="PTHR19446">
    <property type="entry name" value="REVERSE TRANSCRIPTASES"/>
    <property type="match status" value="1"/>
</dbReference>
<dbReference type="InterPro" id="IPR000477">
    <property type="entry name" value="RT_dom"/>
</dbReference>
<reference evidence="2 3" key="1">
    <citation type="submission" date="2017-11" db="EMBL/GenBank/DDBJ databases">
        <title>The genome of Rhizophagus clarus HR1 reveals common genetic basis of auxotrophy among arbuscular mycorrhizal fungi.</title>
        <authorList>
            <person name="Kobayashi Y."/>
        </authorList>
    </citation>
    <scope>NUCLEOTIDE SEQUENCE [LARGE SCALE GENOMIC DNA]</scope>
    <source>
        <strain evidence="2 3">HR1</strain>
    </source>
</reference>
<dbReference type="Pfam" id="PF00078">
    <property type="entry name" value="RVT_1"/>
    <property type="match status" value="1"/>
</dbReference>
<gene>
    <name evidence="2" type="ORF">RclHR1_00800024</name>
</gene>
<sequence>MDISKAYDSVSTIKLEKNLKRIKLPESFIKLIMDINLNRYNKVIVNKGFTDEYHVEDGIDQGEVWSPLLWRIFYDTLLTRLEKIKEEVGYTMEATRMIDIKNNQVGKLKMTFNVSAFIDDTTLISKNKSSLEKIKGKYELIKINNEQEEDLKIKNEIIKKVNNEEGNRFPGIWFRYDNRRKTYKKKIKNIIDQACKLFSWKQLNEKQIIATWNIVIIPRIEHQLQVIVRSKEECTTLMQRINKLVKQKSELAISTPNFTLYDKDIYGLKNIYDLQIESLCKNLLYEANDNDRIKTIFKIKMIQEQNQIWTASCIGNLEAKGFKTYNSWIINAINILKNKDISICNHEYRDKYNDHMINRNYRIRKLFNLYWKKNLILGEYRQWRKRCTDAIWKNEILNSKKLEDLFIFNFKNEFDWGYSLQFLSNKNKFDKNQCGKQDAHDRSCKIKNLLKDLPTYKTLQDRKVNSIDTAQCPRCEKYEEDWEHIWICENNEFSIRDIIEEAIYDYETLLKREERTEEVNLIQEYNFNFINILYEKSLILTDRTREWEMIR</sequence>
<comment type="caution">
    <text evidence="2">The sequence shown here is derived from an EMBL/GenBank/DDBJ whole genome shotgun (WGS) entry which is preliminary data.</text>
</comment>
<feature type="domain" description="Reverse transcriptase" evidence="1">
    <location>
        <begin position="1"/>
        <end position="174"/>
    </location>
</feature>
<evidence type="ECO:0000259" key="1">
    <source>
        <dbReference type="PROSITE" id="PS50878"/>
    </source>
</evidence>
<name>A0A2Z6SMD5_9GLOM</name>
<dbReference type="EMBL" id="BEXD01004204">
    <property type="protein sequence ID" value="GBC08297.1"/>
    <property type="molecule type" value="Genomic_DNA"/>
</dbReference>
<evidence type="ECO:0000313" key="2">
    <source>
        <dbReference type="EMBL" id="GBC08297.1"/>
    </source>
</evidence>
<dbReference type="AlphaFoldDB" id="A0A2Z6SMD5"/>
<organism evidence="2 3">
    <name type="scientific">Rhizophagus clarus</name>
    <dbReference type="NCBI Taxonomy" id="94130"/>
    <lineage>
        <taxon>Eukaryota</taxon>
        <taxon>Fungi</taxon>
        <taxon>Fungi incertae sedis</taxon>
        <taxon>Mucoromycota</taxon>
        <taxon>Glomeromycotina</taxon>
        <taxon>Glomeromycetes</taxon>
        <taxon>Glomerales</taxon>
        <taxon>Glomeraceae</taxon>
        <taxon>Rhizophagus</taxon>
    </lineage>
</organism>
<keyword evidence="3" id="KW-1185">Reference proteome</keyword>
<proteinExistence type="predicted"/>
<protein>
    <recommendedName>
        <fullName evidence="1">Reverse transcriptase domain-containing protein</fullName>
    </recommendedName>
</protein>
<evidence type="ECO:0000313" key="3">
    <source>
        <dbReference type="Proteomes" id="UP000247702"/>
    </source>
</evidence>